<dbReference type="InterPro" id="IPR029044">
    <property type="entry name" value="Nucleotide-diphossugar_trans"/>
</dbReference>
<comment type="caution">
    <text evidence="1">The sequence shown here is derived from an EMBL/GenBank/DDBJ whole genome shotgun (WGS) entry which is preliminary data.</text>
</comment>
<accession>A0A3P3G630</accession>
<evidence type="ECO:0000313" key="2">
    <source>
        <dbReference type="Proteomes" id="UP000273786"/>
    </source>
</evidence>
<dbReference type="CDD" id="cd00761">
    <property type="entry name" value="Glyco_tranf_GTA_type"/>
    <property type="match status" value="1"/>
</dbReference>
<dbReference type="Pfam" id="PF13704">
    <property type="entry name" value="Glyco_tranf_2_4"/>
    <property type="match status" value="1"/>
</dbReference>
<dbReference type="GO" id="GO:0016740">
    <property type="term" value="F:transferase activity"/>
    <property type="evidence" value="ECO:0007669"/>
    <property type="project" value="UniProtKB-KW"/>
</dbReference>
<keyword evidence="2" id="KW-1185">Reference proteome</keyword>
<dbReference type="Gene3D" id="3.90.550.10">
    <property type="entry name" value="Spore Coat Polysaccharide Biosynthesis Protein SpsA, Chain A"/>
    <property type="match status" value="1"/>
</dbReference>
<gene>
    <name evidence="1" type="ORF">EH240_05370</name>
</gene>
<reference evidence="1 2" key="1">
    <citation type="submission" date="2018-11" db="EMBL/GenBank/DDBJ databases">
        <title>the genome of Mesorhizobium tamadayense DSM 28320.</title>
        <authorList>
            <person name="Gao J."/>
        </authorList>
    </citation>
    <scope>NUCLEOTIDE SEQUENCE [LARGE SCALE GENOMIC DNA]</scope>
    <source>
        <strain evidence="1 2">DSM 28320</strain>
    </source>
</reference>
<dbReference type="SUPFAM" id="SSF53448">
    <property type="entry name" value="Nucleotide-diphospho-sugar transferases"/>
    <property type="match status" value="1"/>
</dbReference>
<proteinExistence type="predicted"/>
<organism evidence="1 2">
    <name type="scientific">Mesorhizobium tamadayense</name>
    <dbReference type="NCBI Taxonomy" id="425306"/>
    <lineage>
        <taxon>Bacteria</taxon>
        <taxon>Pseudomonadati</taxon>
        <taxon>Pseudomonadota</taxon>
        <taxon>Alphaproteobacteria</taxon>
        <taxon>Hyphomicrobiales</taxon>
        <taxon>Phyllobacteriaceae</taxon>
        <taxon>Mesorhizobium</taxon>
    </lineage>
</organism>
<keyword evidence="1" id="KW-0808">Transferase</keyword>
<sequence>MLVHRSPKHLERLDDRPIDVSKDEILCFVALRNEATLLPHLLEHYRGLGVDRFFFLDNGSTDGTRELILEQPDSHCFHTEGSHFAENITPPRWINTLMRVFGSGHWCLSVDADELLVYPDFERVNLRRLFGYFDSTGAEAVIGSMIDMYADGPLAECSYDGRIPLVDASPYFDPEPGWLRARDGLYPPEQMFGGVRERAFWHGRFKQTFPPCLTKVPIVRWSRGTHYHAAQHTLSKVRFSELRVALLHFKFVWGFQQKSASSLGENAQLKEKTLEERAAYVEALERNPKLSLRNDRSVRYRGESGQLVELGWMKSSHRYAQYVAKTAKPRLHETAAT</sequence>
<dbReference type="AlphaFoldDB" id="A0A3P3G630"/>
<dbReference type="Proteomes" id="UP000273786">
    <property type="component" value="Unassembled WGS sequence"/>
</dbReference>
<dbReference type="OrthoDB" id="3010234at2"/>
<evidence type="ECO:0000313" key="1">
    <source>
        <dbReference type="EMBL" id="RRI05962.1"/>
    </source>
</evidence>
<dbReference type="RefSeq" id="WP_124996371.1">
    <property type="nucleotide sequence ID" value="NZ_RQXT01000004.1"/>
</dbReference>
<protein>
    <submittedName>
        <fullName evidence="1">Glycosyltransferase family 2 protein</fullName>
    </submittedName>
</protein>
<dbReference type="EMBL" id="RQXT01000004">
    <property type="protein sequence ID" value="RRI05962.1"/>
    <property type="molecule type" value="Genomic_DNA"/>
</dbReference>
<name>A0A3P3G630_9HYPH</name>